<organism evidence="7">
    <name type="scientific">Hellea balneolensis</name>
    <dbReference type="NCBI Taxonomy" id="287478"/>
    <lineage>
        <taxon>Bacteria</taxon>
        <taxon>Pseudomonadati</taxon>
        <taxon>Pseudomonadota</taxon>
        <taxon>Alphaproteobacteria</taxon>
        <taxon>Maricaulales</taxon>
        <taxon>Robiginitomaculaceae</taxon>
        <taxon>Hellea</taxon>
    </lineage>
</organism>
<sequence>MGMPYQPNRSLRMKLARKLLPFQAQRPLKFHLERPIVSFTFDDFARSAISNGARVLEQENWRGTFYVSAGLKGVTNHHGENFNTQDILTLQAQGHEIAGHTYSHVDCTTLNMDHVRDEISKNHKALRAMGVTGTLDHFAFPYGAANPVLKKSLAKQFKSLRGIRPGVHHTQADLNGLKSAPLFSGAKLDYALELIEGLKSRPAWLTLFAHDICDNPSEWGCTPNEFSRVVQQVKDTGADVLTIGKAITFLENTHEQS</sequence>
<dbReference type="CDD" id="cd10967">
    <property type="entry name" value="CE4_GLA_like_6s"/>
    <property type="match status" value="1"/>
</dbReference>
<dbReference type="PANTHER" id="PTHR34216:SF11">
    <property type="entry name" value="CHITOOLIGOSACCHARIDE DEACETYLASE"/>
    <property type="match status" value="1"/>
</dbReference>
<dbReference type="Proteomes" id="UP000885830">
    <property type="component" value="Unassembled WGS sequence"/>
</dbReference>
<evidence type="ECO:0000313" key="7">
    <source>
        <dbReference type="EMBL" id="HHL42972.1"/>
    </source>
</evidence>
<dbReference type="EMBL" id="DRMJ01000257">
    <property type="protein sequence ID" value="HHL42972.1"/>
    <property type="molecule type" value="Genomic_DNA"/>
</dbReference>
<gene>
    <name evidence="7" type="ORF">ENJ42_05080</name>
</gene>
<evidence type="ECO:0000256" key="5">
    <source>
        <dbReference type="ARBA" id="ARBA00032976"/>
    </source>
</evidence>
<keyword evidence="4" id="KW-0732">Signal</keyword>
<dbReference type="Gene3D" id="3.20.20.370">
    <property type="entry name" value="Glycoside hydrolase/deacetylase"/>
    <property type="match status" value="1"/>
</dbReference>
<dbReference type="InterPro" id="IPR051398">
    <property type="entry name" value="Polysacch_Deacetylase"/>
</dbReference>
<name>A0A7C5M004_9PROT</name>
<evidence type="ECO:0000256" key="1">
    <source>
        <dbReference type="ARBA" id="ARBA00003236"/>
    </source>
</evidence>
<evidence type="ECO:0000256" key="3">
    <source>
        <dbReference type="ARBA" id="ARBA00020071"/>
    </source>
</evidence>
<protein>
    <recommendedName>
        <fullName evidence="3">Chitooligosaccharide deacetylase</fullName>
    </recommendedName>
    <alternativeName>
        <fullName evidence="5">Nodulation protein B</fullName>
    </alternativeName>
</protein>
<evidence type="ECO:0000259" key="6">
    <source>
        <dbReference type="PROSITE" id="PS51677"/>
    </source>
</evidence>
<reference evidence="7" key="1">
    <citation type="journal article" date="2020" name="mSystems">
        <title>Genome- and Community-Level Interaction Insights into Carbon Utilization and Element Cycling Functions of Hydrothermarchaeota in Hydrothermal Sediment.</title>
        <authorList>
            <person name="Zhou Z."/>
            <person name="Liu Y."/>
            <person name="Xu W."/>
            <person name="Pan J."/>
            <person name="Luo Z.H."/>
            <person name="Li M."/>
        </authorList>
    </citation>
    <scope>NUCLEOTIDE SEQUENCE [LARGE SCALE GENOMIC DNA]</scope>
    <source>
        <strain evidence="7">HyVt-485</strain>
    </source>
</reference>
<dbReference type="SUPFAM" id="SSF88713">
    <property type="entry name" value="Glycoside hydrolase/deacetylase"/>
    <property type="match status" value="1"/>
</dbReference>
<feature type="domain" description="NodB homology" evidence="6">
    <location>
        <begin position="35"/>
        <end position="257"/>
    </location>
</feature>
<dbReference type="InterPro" id="IPR011330">
    <property type="entry name" value="Glyco_hydro/deAcase_b/a-brl"/>
</dbReference>
<dbReference type="GO" id="GO:0005975">
    <property type="term" value="P:carbohydrate metabolic process"/>
    <property type="evidence" value="ECO:0007669"/>
    <property type="project" value="InterPro"/>
</dbReference>
<dbReference type="GO" id="GO:0016810">
    <property type="term" value="F:hydrolase activity, acting on carbon-nitrogen (but not peptide) bonds"/>
    <property type="evidence" value="ECO:0007669"/>
    <property type="project" value="InterPro"/>
</dbReference>
<comment type="function">
    <text evidence="1">Is involved in generating a small heat-stable compound (Nod), an acylated oligomer of N-acetylglucosamine, that stimulates mitosis in various plant protoplasts.</text>
</comment>
<dbReference type="PANTHER" id="PTHR34216">
    <property type="match status" value="1"/>
</dbReference>
<dbReference type="Pfam" id="PF01522">
    <property type="entry name" value="Polysacc_deac_1"/>
    <property type="match status" value="1"/>
</dbReference>
<accession>A0A7C5M004</accession>
<comment type="caution">
    <text evidence="7">The sequence shown here is derived from an EMBL/GenBank/DDBJ whole genome shotgun (WGS) entry which is preliminary data.</text>
</comment>
<comment type="similarity">
    <text evidence="2">Belongs to the polysaccharide deacetylase family.</text>
</comment>
<evidence type="ECO:0000256" key="4">
    <source>
        <dbReference type="ARBA" id="ARBA00022729"/>
    </source>
</evidence>
<proteinExistence type="inferred from homology"/>
<dbReference type="InterPro" id="IPR002509">
    <property type="entry name" value="NODB_dom"/>
</dbReference>
<dbReference type="AlphaFoldDB" id="A0A7C5M004"/>
<dbReference type="PROSITE" id="PS51677">
    <property type="entry name" value="NODB"/>
    <property type="match status" value="1"/>
</dbReference>
<evidence type="ECO:0000256" key="2">
    <source>
        <dbReference type="ARBA" id="ARBA00010973"/>
    </source>
</evidence>